<reference evidence="2" key="1">
    <citation type="journal article" date="2019" name="Int. J. Syst. Evol. Microbiol.">
        <title>The Global Catalogue of Microorganisms (GCM) 10K type strain sequencing project: providing services to taxonomists for standard genome sequencing and annotation.</title>
        <authorList>
            <consortium name="The Broad Institute Genomics Platform"/>
            <consortium name="The Broad Institute Genome Sequencing Center for Infectious Disease"/>
            <person name="Wu L."/>
            <person name="Ma J."/>
        </authorList>
    </citation>
    <scope>NUCLEOTIDE SEQUENCE [LARGE SCALE GENOMIC DNA]</scope>
    <source>
        <strain evidence="2">JCM 31047</strain>
    </source>
</reference>
<organism evidence="1 2">
    <name type="scientific">Deinococcus arenae</name>
    <dbReference type="NCBI Taxonomy" id="1452751"/>
    <lineage>
        <taxon>Bacteria</taxon>
        <taxon>Thermotogati</taxon>
        <taxon>Deinococcota</taxon>
        <taxon>Deinococci</taxon>
        <taxon>Deinococcales</taxon>
        <taxon>Deinococcaceae</taxon>
        <taxon>Deinococcus</taxon>
    </lineage>
</organism>
<dbReference type="AlphaFoldDB" id="A0A8H9GSR9"/>
<sequence>MTAQRGTIITIRYTQTPHDGDGLALLRSCVEQRRAQYAQVTCVAYESSRLLNVVDRSGNRTCWSAAAIGRGTQPIELQPDNPALTLSASCGGKTQLP</sequence>
<gene>
    <name evidence="1" type="ORF">GCM10008956_40470</name>
</gene>
<protein>
    <submittedName>
        <fullName evidence="1">Uncharacterized protein</fullName>
    </submittedName>
</protein>
<name>A0A8H9GSR9_9DEIO</name>
<comment type="caution">
    <text evidence="1">The sequence shown here is derived from an EMBL/GenBank/DDBJ whole genome shotgun (WGS) entry which is preliminary data.</text>
</comment>
<evidence type="ECO:0000313" key="2">
    <source>
        <dbReference type="Proteomes" id="UP000600547"/>
    </source>
</evidence>
<keyword evidence="2" id="KW-1185">Reference proteome</keyword>
<accession>A0A8H9GSR9</accession>
<proteinExistence type="predicted"/>
<evidence type="ECO:0000313" key="1">
    <source>
        <dbReference type="EMBL" id="GGM60741.1"/>
    </source>
</evidence>
<dbReference type="EMBL" id="BMQG01000042">
    <property type="protein sequence ID" value="GGM60741.1"/>
    <property type="molecule type" value="Genomic_DNA"/>
</dbReference>
<dbReference type="Proteomes" id="UP000600547">
    <property type="component" value="Unassembled WGS sequence"/>
</dbReference>